<dbReference type="Gene3D" id="1.20.120.450">
    <property type="entry name" value="dinb family like domain"/>
    <property type="match status" value="2"/>
</dbReference>
<feature type="domain" description="DinB-like" evidence="1">
    <location>
        <begin position="36"/>
        <end position="97"/>
    </location>
</feature>
<dbReference type="Pfam" id="PF12867">
    <property type="entry name" value="DinB_2"/>
    <property type="match status" value="1"/>
</dbReference>
<dbReference type="AlphaFoldDB" id="A0A1I1LU50"/>
<proteinExistence type="predicted"/>
<dbReference type="InterPro" id="IPR024775">
    <property type="entry name" value="DinB-like"/>
</dbReference>
<dbReference type="Proteomes" id="UP000199514">
    <property type="component" value="Unassembled WGS sequence"/>
</dbReference>
<reference evidence="2 3" key="1">
    <citation type="submission" date="2016-10" db="EMBL/GenBank/DDBJ databases">
        <authorList>
            <person name="de Groot N.N."/>
        </authorList>
    </citation>
    <scope>NUCLEOTIDE SEQUENCE [LARGE SCALE GENOMIC DNA]</scope>
    <source>
        <strain evidence="2 3">DSM 6793</strain>
    </source>
</reference>
<dbReference type="RefSeq" id="WP_091514397.1">
    <property type="nucleotide sequence ID" value="NZ_FOLE01000009.1"/>
</dbReference>
<evidence type="ECO:0000313" key="3">
    <source>
        <dbReference type="Proteomes" id="UP000199514"/>
    </source>
</evidence>
<keyword evidence="3" id="KW-1185">Reference proteome</keyword>
<sequence>MQPNDKLRFPIGTFAKPDTITSAQLATWIEEIASFPERLRKEVLQLSDSQLDTPYRPEGWTLRQVVHHCADSHLNSYIRFKLSLTEENPTIKPYEEQLWAALLQSLDEQQLLRTFFHPKYEKTYSLNEAIGLYAWHGNHHLAHITTLKAQKDW</sequence>
<dbReference type="EMBL" id="FOLE01000009">
    <property type="protein sequence ID" value="SFC73823.1"/>
    <property type="molecule type" value="Genomic_DNA"/>
</dbReference>
<accession>A0A1I1LU50</accession>
<protein>
    <recommendedName>
        <fullName evidence="1">DinB-like domain-containing protein</fullName>
    </recommendedName>
</protein>
<evidence type="ECO:0000259" key="1">
    <source>
        <dbReference type="Pfam" id="PF12867"/>
    </source>
</evidence>
<name>A0A1I1LU50_9BACT</name>
<gene>
    <name evidence="2" type="ORF">SAMN05421780_10922</name>
</gene>
<dbReference type="STRING" id="927664.SAMN05421780_10922"/>
<dbReference type="SUPFAM" id="SSF109854">
    <property type="entry name" value="DinB/YfiT-like putative metalloenzymes"/>
    <property type="match status" value="1"/>
</dbReference>
<dbReference type="OrthoDB" id="9796039at2"/>
<evidence type="ECO:0000313" key="2">
    <source>
        <dbReference type="EMBL" id="SFC73823.1"/>
    </source>
</evidence>
<dbReference type="InterPro" id="IPR034660">
    <property type="entry name" value="DinB/YfiT-like"/>
</dbReference>
<organism evidence="2 3">
    <name type="scientific">Flexibacter flexilis DSM 6793</name>
    <dbReference type="NCBI Taxonomy" id="927664"/>
    <lineage>
        <taxon>Bacteria</taxon>
        <taxon>Pseudomonadati</taxon>
        <taxon>Bacteroidota</taxon>
        <taxon>Cytophagia</taxon>
        <taxon>Cytophagales</taxon>
        <taxon>Flexibacteraceae</taxon>
        <taxon>Flexibacter</taxon>
    </lineage>
</organism>